<dbReference type="InterPro" id="IPR011146">
    <property type="entry name" value="HIT-like"/>
</dbReference>
<feature type="short sequence motif" description="Histidine triad motif" evidence="1">
    <location>
        <begin position="93"/>
        <end position="97"/>
    </location>
</feature>
<sequence>MTQPPPPCPLCHPAKETLLWQTPKLRVIAVNDEPGVPAFCRVIWQEHIAEMTDLLPAERQELMEAVFKVEAGMRHILRPSKINLASLGNMVPHLHWHIIARFEDDAHFPAPIWAAPKHTRTHPLPDGWQQKLAAYLRGQMSNG</sequence>
<accession>A0A7D7N6I6</accession>
<dbReference type="KEGG" id="nsg:H3L94_04650"/>
<organism evidence="3 4">
    <name type="scientific">Neisseria shayeganii</name>
    <dbReference type="NCBI Taxonomy" id="607712"/>
    <lineage>
        <taxon>Bacteria</taxon>
        <taxon>Pseudomonadati</taxon>
        <taxon>Pseudomonadota</taxon>
        <taxon>Betaproteobacteria</taxon>
        <taxon>Neisseriales</taxon>
        <taxon>Neisseriaceae</taxon>
        <taxon>Neisseria</taxon>
    </lineage>
</organism>
<feature type="domain" description="HIT" evidence="2">
    <location>
        <begin position="6"/>
        <end position="108"/>
    </location>
</feature>
<gene>
    <name evidence="3" type="ORF">H3L94_04650</name>
</gene>
<evidence type="ECO:0000259" key="2">
    <source>
        <dbReference type="PROSITE" id="PS51084"/>
    </source>
</evidence>
<dbReference type="EMBL" id="CP059567">
    <property type="protein sequence ID" value="QMT41320.1"/>
    <property type="molecule type" value="Genomic_DNA"/>
</dbReference>
<protein>
    <submittedName>
        <fullName evidence="3">HIT domain-containing protein</fullName>
    </submittedName>
</protein>
<dbReference type="InterPro" id="IPR036265">
    <property type="entry name" value="HIT-like_sf"/>
</dbReference>
<dbReference type="AlphaFoldDB" id="A0A7D7N6I6"/>
<name>A0A7D7N6I6_9NEIS</name>
<evidence type="ECO:0000256" key="1">
    <source>
        <dbReference type="PROSITE-ProRule" id="PRU00464"/>
    </source>
</evidence>
<dbReference type="Pfam" id="PF01230">
    <property type="entry name" value="HIT"/>
    <property type="match status" value="1"/>
</dbReference>
<reference evidence="3 4" key="1">
    <citation type="submission" date="2020-07" db="EMBL/GenBank/DDBJ databases">
        <title>Genomic diversity of species in the Neisseriaceae family.</title>
        <authorList>
            <person name="Vincent A.T."/>
            <person name="Bernet E."/>
            <person name="Veyrier F.J."/>
        </authorList>
    </citation>
    <scope>NUCLEOTIDE SEQUENCE [LARGE SCALE GENOMIC DNA]</scope>
    <source>
        <strain evidence="3 4">DSM 22244</strain>
    </source>
</reference>
<dbReference type="RefSeq" id="WP_182122861.1">
    <property type="nucleotide sequence ID" value="NZ_CP059567.1"/>
</dbReference>
<evidence type="ECO:0000313" key="4">
    <source>
        <dbReference type="Proteomes" id="UP000514752"/>
    </source>
</evidence>
<dbReference type="PROSITE" id="PS51084">
    <property type="entry name" value="HIT_2"/>
    <property type="match status" value="1"/>
</dbReference>
<dbReference type="SUPFAM" id="SSF54197">
    <property type="entry name" value="HIT-like"/>
    <property type="match status" value="1"/>
</dbReference>
<dbReference type="Gene3D" id="3.30.428.10">
    <property type="entry name" value="HIT-like"/>
    <property type="match status" value="1"/>
</dbReference>
<evidence type="ECO:0000313" key="3">
    <source>
        <dbReference type="EMBL" id="QMT41320.1"/>
    </source>
</evidence>
<dbReference type="GO" id="GO:0003824">
    <property type="term" value="F:catalytic activity"/>
    <property type="evidence" value="ECO:0007669"/>
    <property type="project" value="InterPro"/>
</dbReference>
<dbReference type="Proteomes" id="UP000514752">
    <property type="component" value="Chromosome"/>
</dbReference>
<proteinExistence type="predicted"/>